<accession>A0A0F9QX99</accession>
<organism evidence="4">
    <name type="scientific">marine sediment metagenome</name>
    <dbReference type="NCBI Taxonomy" id="412755"/>
    <lineage>
        <taxon>unclassified sequences</taxon>
        <taxon>metagenomes</taxon>
        <taxon>ecological metagenomes</taxon>
    </lineage>
</organism>
<name>A0A0F9QX99_9ZZZZ</name>
<gene>
    <name evidence="4" type="ORF">LCGC14_0721450</name>
</gene>
<dbReference type="Pfam" id="PF00534">
    <property type="entry name" value="Glycos_transf_1"/>
    <property type="match status" value="1"/>
</dbReference>
<sequence>MATPKKKANKKKRTRSTPKKAKEQIAQAELPELDQSPGQKKIAVICSPGLDGHLSEIADHFKAKGEVKLCVTGNLDQVFEAIAWADVVWIEWANQLAVTITSYGHLMYNKQVILRLHSYEAFTQDLLYINWGYVTDLIFIAEHIKRYVMIACPAIEFNVDRIHVIPNGIDTERFNIPKKPVANVADHVDRPSDRKKIAYLGYLNFKKGTQLMFRAFAELVRCDPEFTLWIGGQFQEPRYVEYLRQMQEQNPLLRDRIFFQGWQNDPVLFLSDKSHVICTSLLESQGKFIMEGMAMGLKPLIHNFVGAKEIYPLGVIWDDIYEFTNLAMSPIGNPAEYRKFVADNYNTVDVLERIDDVIEAQPEPIPVFKPGDDHPPVKIAATMIMRDEEKNLDRCLNSIKDLCDEIVIVDTGSKDKSVRIAKSFGAKVYKHKWADDFSYHRNQAFDYAPEDCEWNLVIDCDEELTGNIKGMKDILAQVNEGYNAMSINVRDAHADIGNEVNGTRLFRRGKCRYRRVWHNVPIAEGMEKTGSVMFDGVEIIHHGSINAMTGEDQMKKALRTKVLLEKALEQDPEDHELFFYMMQVYGIEEKWQAAANVGEKYIAARNKLNGFQLAAYYTVLRIHAYHLDNVGRAMELLNEAKILLPEDLDIAWAECELGASIGNAEMLLAGARRFVHLYKVFKDRPDAKAGRFVFNMKPESLFFCLKHMTAYLLKDGIDCLKLLQGSIAEFPAGQQTAVEKEIAEVLGPLNIDTH</sequence>
<dbReference type="EMBL" id="LAZR01001637">
    <property type="protein sequence ID" value="KKN41612.1"/>
    <property type="molecule type" value="Genomic_DNA"/>
</dbReference>
<evidence type="ECO:0000259" key="2">
    <source>
        <dbReference type="Pfam" id="PF00534"/>
    </source>
</evidence>
<dbReference type="SUPFAM" id="SSF53448">
    <property type="entry name" value="Nucleotide-diphospho-sugar transferases"/>
    <property type="match status" value="1"/>
</dbReference>
<dbReference type="CDD" id="cd03801">
    <property type="entry name" value="GT4_PimA-like"/>
    <property type="match status" value="1"/>
</dbReference>
<dbReference type="PANTHER" id="PTHR43630">
    <property type="entry name" value="POLY-BETA-1,6-N-ACETYL-D-GLUCOSAMINE SYNTHASE"/>
    <property type="match status" value="1"/>
</dbReference>
<reference evidence="4" key="1">
    <citation type="journal article" date="2015" name="Nature">
        <title>Complex archaea that bridge the gap between prokaryotes and eukaryotes.</title>
        <authorList>
            <person name="Spang A."/>
            <person name="Saw J.H."/>
            <person name="Jorgensen S.L."/>
            <person name="Zaremba-Niedzwiedzka K."/>
            <person name="Martijn J."/>
            <person name="Lind A.E."/>
            <person name="van Eijk R."/>
            <person name="Schleper C."/>
            <person name="Guy L."/>
            <person name="Ettema T.J."/>
        </authorList>
    </citation>
    <scope>NUCLEOTIDE SEQUENCE</scope>
</reference>
<dbReference type="CDD" id="cd02511">
    <property type="entry name" value="Beta4Glucosyltransferase"/>
    <property type="match status" value="1"/>
</dbReference>
<evidence type="ECO:0008006" key="5">
    <source>
        <dbReference type="Google" id="ProtNLM"/>
    </source>
</evidence>
<evidence type="ECO:0000313" key="4">
    <source>
        <dbReference type="EMBL" id="KKN41612.1"/>
    </source>
</evidence>
<dbReference type="InterPro" id="IPR029044">
    <property type="entry name" value="Nucleotide-diphossugar_trans"/>
</dbReference>
<dbReference type="GO" id="GO:0016757">
    <property type="term" value="F:glycosyltransferase activity"/>
    <property type="evidence" value="ECO:0007669"/>
    <property type="project" value="InterPro"/>
</dbReference>
<dbReference type="InterPro" id="IPR001296">
    <property type="entry name" value="Glyco_trans_1"/>
</dbReference>
<feature type="region of interest" description="Disordered" evidence="1">
    <location>
        <begin position="1"/>
        <end position="31"/>
    </location>
</feature>
<dbReference type="Gene3D" id="3.40.50.2000">
    <property type="entry name" value="Glycogen Phosphorylase B"/>
    <property type="match status" value="1"/>
</dbReference>
<dbReference type="AlphaFoldDB" id="A0A0F9QX99"/>
<protein>
    <recommendedName>
        <fullName evidence="5">Glycosyltransferase 2-like domain-containing protein</fullName>
    </recommendedName>
</protein>
<dbReference type="Pfam" id="PF00535">
    <property type="entry name" value="Glycos_transf_2"/>
    <property type="match status" value="1"/>
</dbReference>
<comment type="caution">
    <text evidence="4">The sequence shown here is derived from an EMBL/GenBank/DDBJ whole genome shotgun (WGS) entry which is preliminary data.</text>
</comment>
<dbReference type="PANTHER" id="PTHR43630:SF2">
    <property type="entry name" value="GLYCOSYLTRANSFERASE"/>
    <property type="match status" value="1"/>
</dbReference>
<evidence type="ECO:0000256" key="1">
    <source>
        <dbReference type="SAM" id="MobiDB-lite"/>
    </source>
</evidence>
<evidence type="ECO:0000259" key="3">
    <source>
        <dbReference type="Pfam" id="PF00535"/>
    </source>
</evidence>
<dbReference type="InterPro" id="IPR001173">
    <property type="entry name" value="Glyco_trans_2-like"/>
</dbReference>
<feature type="domain" description="Glycosyltransferase 2-like" evidence="3">
    <location>
        <begin position="383"/>
        <end position="495"/>
    </location>
</feature>
<dbReference type="Gene3D" id="3.90.550.10">
    <property type="entry name" value="Spore Coat Polysaccharide Biosynthesis Protein SpsA, Chain A"/>
    <property type="match status" value="1"/>
</dbReference>
<dbReference type="SUPFAM" id="SSF53756">
    <property type="entry name" value="UDP-Glycosyltransferase/glycogen phosphorylase"/>
    <property type="match status" value="1"/>
</dbReference>
<proteinExistence type="predicted"/>
<feature type="compositionally biased region" description="Basic residues" evidence="1">
    <location>
        <begin position="1"/>
        <end position="19"/>
    </location>
</feature>
<feature type="domain" description="Glycosyl transferase family 1" evidence="2">
    <location>
        <begin position="190"/>
        <end position="310"/>
    </location>
</feature>